<gene>
    <name evidence="2" type="ordered locus">AALP_Aa5g197500</name>
</gene>
<dbReference type="CDD" id="cd10910">
    <property type="entry name" value="PIN_limkain_b1_N_like"/>
    <property type="match status" value="3"/>
</dbReference>
<accession>A0A087GY70</accession>
<dbReference type="EMBL" id="CM002873">
    <property type="protein sequence ID" value="KFK34822.1"/>
    <property type="molecule type" value="Genomic_DNA"/>
</dbReference>
<dbReference type="AlphaFoldDB" id="A0A087GY70"/>
<dbReference type="OMA" id="WGLYNQA"/>
<proteinExistence type="predicted"/>
<dbReference type="OrthoDB" id="1076146at2759"/>
<dbReference type="InterPro" id="IPR024768">
    <property type="entry name" value="Marf1"/>
</dbReference>
<sequence>MIGESNKAKLAVFWNMEDCPIPDDVDPSKIVGNIKSALASNGYDHGEVSVKFYSEKEEDWSFGESPGAEITYVPAGDQLTRFKRILDDIFSWAVINRLDRYRLTKHKVVLISKIPQDMTISSRLNTLNSRNFIVLLAVPDALAYVSSVWLWPCLTFRVNTIDHASKGNEFHVPKTGVFWNIDDRRPFSEGLLPPNVHQNIKSALKKNGYEGQVSISAYSDQYGSLQDIVFYFEQFGITLQNKVVKNANPDDSEEVDQMLVDILLWALDNPAPSNLLIISKVIPEETELLTLLRALESKDYNILFAQNEEAASADVLSKSIRNPIDQSGATRGVPNNANKEKECHEATTSVFWNMEQFPFPGCFDPLEFLELIKTSLATHGHDGKVSISAYCDKDRSLGNLSSTDIRFVPAGNISAISKQMFKDILFCALQNQKASNVMVITKTIPDNFYNVMLALDEREINVLFADAPGGYAKSVWLWPILAGGGKRIV</sequence>
<dbReference type="GO" id="GO:0010468">
    <property type="term" value="P:regulation of gene expression"/>
    <property type="evidence" value="ECO:0007669"/>
    <property type="project" value="InterPro"/>
</dbReference>
<feature type="domain" description="NYN" evidence="1">
    <location>
        <begin position="174"/>
        <end position="317"/>
    </location>
</feature>
<dbReference type="PANTHER" id="PTHR14379">
    <property type="entry name" value="LIMKAIN B LKAP"/>
    <property type="match status" value="1"/>
</dbReference>
<dbReference type="GO" id="GO:0005777">
    <property type="term" value="C:peroxisome"/>
    <property type="evidence" value="ECO:0007669"/>
    <property type="project" value="InterPro"/>
</dbReference>
<evidence type="ECO:0000259" key="1">
    <source>
        <dbReference type="Pfam" id="PF01936"/>
    </source>
</evidence>
<reference evidence="3" key="1">
    <citation type="journal article" date="2015" name="Nat. Plants">
        <title>Genome expansion of Arabis alpina linked with retrotransposition and reduced symmetric DNA methylation.</title>
        <authorList>
            <person name="Willing E.M."/>
            <person name="Rawat V."/>
            <person name="Mandakova T."/>
            <person name="Maumus F."/>
            <person name="James G.V."/>
            <person name="Nordstroem K.J."/>
            <person name="Becker C."/>
            <person name="Warthmann N."/>
            <person name="Chica C."/>
            <person name="Szarzynska B."/>
            <person name="Zytnicki M."/>
            <person name="Albani M.C."/>
            <person name="Kiefer C."/>
            <person name="Bergonzi S."/>
            <person name="Castaings L."/>
            <person name="Mateos J.L."/>
            <person name="Berns M.C."/>
            <person name="Bujdoso N."/>
            <person name="Piofczyk T."/>
            <person name="de Lorenzo L."/>
            <person name="Barrero-Sicilia C."/>
            <person name="Mateos I."/>
            <person name="Piednoel M."/>
            <person name="Hagmann J."/>
            <person name="Chen-Min-Tao R."/>
            <person name="Iglesias-Fernandez R."/>
            <person name="Schuster S.C."/>
            <person name="Alonso-Blanco C."/>
            <person name="Roudier F."/>
            <person name="Carbonero P."/>
            <person name="Paz-Ares J."/>
            <person name="Davis S.J."/>
            <person name="Pecinka A."/>
            <person name="Quesneville H."/>
            <person name="Colot V."/>
            <person name="Lysak M.A."/>
            <person name="Weigel D."/>
            <person name="Coupland G."/>
            <person name="Schneeberger K."/>
        </authorList>
    </citation>
    <scope>NUCLEOTIDE SEQUENCE [LARGE SCALE GENOMIC DNA]</scope>
    <source>
        <strain evidence="3">cv. Pajares</strain>
    </source>
</reference>
<dbReference type="Pfam" id="PF01936">
    <property type="entry name" value="NYN"/>
    <property type="match status" value="2"/>
</dbReference>
<keyword evidence="3" id="KW-1185">Reference proteome</keyword>
<dbReference type="InterPro" id="IPR021139">
    <property type="entry name" value="NYN"/>
</dbReference>
<dbReference type="GO" id="GO:0004540">
    <property type="term" value="F:RNA nuclease activity"/>
    <property type="evidence" value="ECO:0007669"/>
    <property type="project" value="InterPro"/>
</dbReference>
<evidence type="ECO:0000313" key="2">
    <source>
        <dbReference type="EMBL" id="KFK34822.1"/>
    </source>
</evidence>
<evidence type="ECO:0000313" key="3">
    <source>
        <dbReference type="Proteomes" id="UP000029120"/>
    </source>
</evidence>
<organism evidence="2 3">
    <name type="scientific">Arabis alpina</name>
    <name type="common">Alpine rock-cress</name>
    <dbReference type="NCBI Taxonomy" id="50452"/>
    <lineage>
        <taxon>Eukaryota</taxon>
        <taxon>Viridiplantae</taxon>
        <taxon>Streptophyta</taxon>
        <taxon>Embryophyta</taxon>
        <taxon>Tracheophyta</taxon>
        <taxon>Spermatophyta</taxon>
        <taxon>Magnoliopsida</taxon>
        <taxon>eudicotyledons</taxon>
        <taxon>Gunneridae</taxon>
        <taxon>Pentapetalae</taxon>
        <taxon>rosids</taxon>
        <taxon>malvids</taxon>
        <taxon>Brassicales</taxon>
        <taxon>Brassicaceae</taxon>
        <taxon>Arabideae</taxon>
        <taxon>Arabis</taxon>
    </lineage>
</organism>
<feature type="domain" description="NYN" evidence="1">
    <location>
        <begin position="9"/>
        <end position="100"/>
    </location>
</feature>
<dbReference type="PANTHER" id="PTHR14379:SF7">
    <property type="entry name" value="ENDONUCLEASE OR GLYCOSYL HYDROLASE-RELATED"/>
    <property type="match status" value="1"/>
</dbReference>
<dbReference type="Proteomes" id="UP000029120">
    <property type="component" value="Chromosome 5"/>
</dbReference>
<name>A0A087GY70_ARAAL</name>
<protein>
    <recommendedName>
        <fullName evidence="1">NYN domain-containing protein</fullName>
    </recommendedName>
</protein>
<dbReference type="Gramene" id="KFK34822">
    <property type="protein sequence ID" value="KFK34822"/>
    <property type="gene ID" value="AALP_AA5G197500"/>
</dbReference>